<protein>
    <submittedName>
        <fullName evidence="3">Uncharacterized protein LOC107006097</fullName>
    </submittedName>
</protein>
<evidence type="ECO:0000313" key="3">
    <source>
        <dbReference type="RefSeq" id="XP_015060222.1"/>
    </source>
</evidence>
<sequence length="151" mass="15868">MKGHAPSSPSANAPKNRGECNDKNSQNFKDRPAQSQGSVAQGGIWAPGYGRCGRNHTGKCRDGQSGCLKCTQKGYCMKECPKNKQGGGNPGNKAQSSSVAPLDMAAPRGATSGTGGRANCFYAITSPQEQENSPDVVMGMIKVFTFDVYVC</sequence>
<name>A0ABM1FQJ2_SOLPN</name>
<reference evidence="3" key="2">
    <citation type="submission" date="2025-08" db="UniProtKB">
        <authorList>
            <consortium name="RefSeq"/>
        </authorList>
    </citation>
    <scope>IDENTIFICATION</scope>
</reference>
<dbReference type="RefSeq" id="XP_015060222.1">
    <property type="nucleotide sequence ID" value="XM_015204736.1"/>
</dbReference>
<keyword evidence="2" id="KW-1185">Reference proteome</keyword>
<feature type="compositionally biased region" description="Basic and acidic residues" evidence="1">
    <location>
        <begin position="16"/>
        <end position="32"/>
    </location>
</feature>
<feature type="region of interest" description="Disordered" evidence="1">
    <location>
        <begin position="81"/>
        <end position="111"/>
    </location>
</feature>
<reference evidence="2" key="1">
    <citation type="journal article" date="2014" name="Nat. Genet.">
        <title>The genome of the stress-tolerant wild tomato species Solanum pennellii.</title>
        <authorList>
            <person name="Bolger A."/>
            <person name="Scossa F."/>
            <person name="Bolger M.E."/>
            <person name="Lanz C."/>
            <person name="Maumus F."/>
            <person name="Tohge T."/>
            <person name="Quesneville H."/>
            <person name="Alseekh S."/>
            <person name="Sorensen I."/>
            <person name="Lichtenstein G."/>
            <person name="Fich E.A."/>
            <person name="Conte M."/>
            <person name="Keller H."/>
            <person name="Schneeberger K."/>
            <person name="Schwacke R."/>
            <person name="Ofner I."/>
            <person name="Vrebalov J."/>
            <person name="Xu Y."/>
            <person name="Osorio S."/>
            <person name="Aflitos S.A."/>
            <person name="Schijlen E."/>
            <person name="Jimenez-Gomez J.M."/>
            <person name="Ryngajllo M."/>
            <person name="Kimura S."/>
            <person name="Kumar R."/>
            <person name="Koenig D."/>
            <person name="Headland L.R."/>
            <person name="Maloof J.N."/>
            <person name="Sinha N."/>
            <person name="van Ham R.C."/>
            <person name="Lankhorst R.K."/>
            <person name="Mao L."/>
            <person name="Vogel A."/>
            <person name="Arsova B."/>
            <person name="Panstruga R."/>
            <person name="Fei Z."/>
            <person name="Rose J.K."/>
            <person name="Zamir D."/>
            <person name="Carrari F."/>
            <person name="Giovannoni J.J."/>
            <person name="Weigel D."/>
            <person name="Usadel B."/>
            <person name="Fernie A.R."/>
        </authorList>
    </citation>
    <scope>NUCLEOTIDE SEQUENCE [LARGE SCALE GENOMIC DNA]</scope>
    <source>
        <strain evidence="2">cv. LA0716</strain>
    </source>
</reference>
<evidence type="ECO:0000313" key="2">
    <source>
        <dbReference type="Proteomes" id="UP000694930"/>
    </source>
</evidence>
<evidence type="ECO:0000256" key="1">
    <source>
        <dbReference type="SAM" id="MobiDB-lite"/>
    </source>
</evidence>
<accession>A0ABM1FQJ2</accession>
<proteinExistence type="predicted"/>
<dbReference type="Proteomes" id="UP000694930">
    <property type="component" value="Chromosome 12"/>
</dbReference>
<organism evidence="2 3">
    <name type="scientific">Solanum pennellii</name>
    <name type="common">Tomato</name>
    <name type="synonym">Lycopersicon pennellii</name>
    <dbReference type="NCBI Taxonomy" id="28526"/>
    <lineage>
        <taxon>Eukaryota</taxon>
        <taxon>Viridiplantae</taxon>
        <taxon>Streptophyta</taxon>
        <taxon>Embryophyta</taxon>
        <taxon>Tracheophyta</taxon>
        <taxon>Spermatophyta</taxon>
        <taxon>Magnoliopsida</taxon>
        <taxon>eudicotyledons</taxon>
        <taxon>Gunneridae</taxon>
        <taxon>Pentapetalae</taxon>
        <taxon>asterids</taxon>
        <taxon>lamiids</taxon>
        <taxon>Solanales</taxon>
        <taxon>Solanaceae</taxon>
        <taxon>Solanoideae</taxon>
        <taxon>Solaneae</taxon>
        <taxon>Solanum</taxon>
        <taxon>Solanum subgen. Lycopersicon</taxon>
    </lineage>
</organism>
<dbReference type="GeneID" id="107006097"/>
<feature type="region of interest" description="Disordered" evidence="1">
    <location>
        <begin position="1"/>
        <end position="47"/>
    </location>
</feature>
<gene>
    <name evidence="3" type="primary">LOC107006097</name>
</gene>